<dbReference type="Gramene" id="EFJ08206">
    <property type="protein sequence ID" value="EFJ08206"/>
    <property type="gene ID" value="SELMODRAFT_132252"/>
</dbReference>
<evidence type="ECO:0000256" key="1">
    <source>
        <dbReference type="ARBA" id="ARBA00022737"/>
    </source>
</evidence>
<dbReference type="AlphaFoldDB" id="D8T559"/>
<dbReference type="FunFam" id="1.25.40.10:FF:000196">
    <property type="entry name" value="Pentatricopeptide repeat-containing protein At4g14850"/>
    <property type="match status" value="1"/>
</dbReference>
<name>D8T559_SELML</name>
<feature type="repeat" description="PPR" evidence="2">
    <location>
        <begin position="262"/>
        <end position="296"/>
    </location>
</feature>
<feature type="repeat" description="PPR" evidence="2">
    <location>
        <begin position="161"/>
        <end position="195"/>
    </location>
</feature>
<evidence type="ECO:0000313" key="3">
    <source>
        <dbReference type="EMBL" id="EFJ08206.1"/>
    </source>
</evidence>
<dbReference type="GO" id="GO:0003723">
    <property type="term" value="F:RNA binding"/>
    <property type="evidence" value="ECO:0007669"/>
    <property type="project" value="InterPro"/>
</dbReference>
<dbReference type="GO" id="GO:0048731">
    <property type="term" value="P:system development"/>
    <property type="evidence" value="ECO:0007669"/>
    <property type="project" value="UniProtKB-ARBA"/>
</dbReference>
<sequence>MRECSSTTRDLATARMIHSRIVSSGLDRDHHLGNQLVQMYLKCGSLADARRVLDTMPARGKLAWTAIISAYVHSGDFHQAIYLFRCLLLEGVIPDAVSFVAMLGALALDESQELATCVHGWIVESGLEQELIVANALMSMYSKRLDLRSCWKVFERMPERNVVSWTVMIAASARLGELAEAMRLFRSMQLEGVRPNEITFSSTLVLFSGSKDLRAAKLIHEQIVGSGFGAVTVVANACVGMLARCGDLAAAARVFQSMAERDEISWNVMINAAAEEGEAPRVASLFMEMMAEGRRPDRATFLSILSSMEKNLVDPPVPPFYQLVLNCIAESGYQSSLQVTNALVSFYGKCGDVEGARKVFGSISSPDVISCTALIAAFSQRAQFQDALVVFRRLLHSGVRANQVTFLELLSSCRSLSDGLWIHSQIVASGFQSEVDVAAALVEMYSGCGNLKQAKRAYNAVAVKNLVLCNVYIAANAQNGNSERALKLFWEMQQDGGFKPDGITLNAVLSACAHGGLVSQGCQYFAGMKCDYQLMCNSQHYSCLIDLLGRAGRLDIAEKVTTSMPFPPDQSVRMAFLGACRTHHDKERGSEAARRVLQLDPFDHSAYVALSHLHADQRLYMSRS</sequence>
<protein>
    <recommendedName>
        <fullName evidence="5">Pentacotripeptide-repeat region of PRORP domain-containing protein</fullName>
    </recommendedName>
</protein>
<dbReference type="EMBL" id="GL377676">
    <property type="protein sequence ID" value="EFJ08206.1"/>
    <property type="molecule type" value="Genomic_DNA"/>
</dbReference>
<dbReference type="Gene3D" id="1.25.40.10">
    <property type="entry name" value="Tetratricopeptide repeat domain"/>
    <property type="match status" value="5"/>
</dbReference>
<dbReference type="InterPro" id="IPR002885">
    <property type="entry name" value="PPR_rpt"/>
</dbReference>
<dbReference type="eggNOG" id="KOG4197">
    <property type="taxonomic scope" value="Eukaryota"/>
</dbReference>
<dbReference type="HOGENOM" id="CLU_002706_15_10_1"/>
<feature type="repeat" description="PPR" evidence="2">
    <location>
        <begin position="367"/>
        <end position="401"/>
    </location>
</feature>
<dbReference type="Proteomes" id="UP000001514">
    <property type="component" value="Unassembled WGS sequence"/>
</dbReference>
<dbReference type="InterPro" id="IPR046960">
    <property type="entry name" value="PPR_At4g14850-like_plant"/>
</dbReference>
<dbReference type="NCBIfam" id="TIGR00756">
    <property type="entry name" value="PPR"/>
    <property type="match status" value="3"/>
</dbReference>
<dbReference type="STRING" id="88036.D8T559"/>
<reference evidence="3 4" key="1">
    <citation type="journal article" date="2011" name="Science">
        <title>The Selaginella genome identifies genetic changes associated with the evolution of vascular plants.</title>
        <authorList>
            <person name="Banks J.A."/>
            <person name="Nishiyama T."/>
            <person name="Hasebe M."/>
            <person name="Bowman J.L."/>
            <person name="Gribskov M."/>
            <person name="dePamphilis C."/>
            <person name="Albert V.A."/>
            <person name="Aono N."/>
            <person name="Aoyama T."/>
            <person name="Ambrose B.A."/>
            <person name="Ashton N.W."/>
            <person name="Axtell M.J."/>
            <person name="Barker E."/>
            <person name="Barker M.S."/>
            <person name="Bennetzen J.L."/>
            <person name="Bonawitz N.D."/>
            <person name="Chapple C."/>
            <person name="Cheng C."/>
            <person name="Correa L.G."/>
            <person name="Dacre M."/>
            <person name="DeBarry J."/>
            <person name="Dreyer I."/>
            <person name="Elias M."/>
            <person name="Engstrom E.M."/>
            <person name="Estelle M."/>
            <person name="Feng L."/>
            <person name="Finet C."/>
            <person name="Floyd S.K."/>
            <person name="Frommer W.B."/>
            <person name="Fujita T."/>
            <person name="Gramzow L."/>
            <person name="Gutensohn M."/>
            <person name="Harholt J."/>
            <person name="Hattori M."/>
            <person name="Heyl A."/>
            <person name="Hirai T."/>
            <person name="Hiwatashi Y."/>
            <person name="Ishikawa M."/>
            <person name="Iwata M."/>
            <person name="Karol K.G."/>
            <person name="Koehler B."/>
            <person name="Kolukisaoglu U."/>
            <person name="Kubo M."/>
            <person name="Kurata T."/>
            <person name="Lalonde S."/>
            <person name="Li K."/>
            <person name="Li Y."/>
            <person name="Litt A."/>
            <person name="Lyons E."/>
            <person name="Manning G."/>
            <person name="Maruyama T."/>
            <person name="Michael T.P."/>
            <person name="Mikami K."/>
            <person name="Miyazaki S."/>
            <person name="Morinaga S."/>
            <person name="Murata T."/>
            <person name="Mueller-Roeber B."/>
            <person name="Nelson D.R."/>
            <person name="Obara M."/>
            <person name="Oguri Y."/>
            <person name="Olmstead R.G."/>
            <person name="Onodera N."/>
            <person name="Petersen B.L."/>
            <person name="Pils B."/>
            <person name="Prigge M."/>
            <person name="Rensing S.A."/>
            <person name="Riano-Pachon D.M."/>
            <person name="Roberts A.W."/>
            <person name="Sato Y."/>
            <person name="Scheller H.V."/>
            <person name="Schulz B."/>
            <person name="Schulz C."/>
            <person name="Shakirov E.V."/>
            <person name="Shibagaki N."/>
            <person name="Shinohara N."/>
            <person name="Shippen D.E."/>
            <person name="Soerensen I."/>
            <person name="Sotooka R."/>
            <person name="Sugimoto N."/>
            <person name="Sugita M."/>
            <person name="Sumikawa N."/>
            <person name="Tanurdzic M."/>
            <person name="Theissen G."/>
            <person name="Ulvskov P."/>
            <person name="Wakazuki S."/>
            <person name="Weng J.K."/>
            <person name="Willats W.W."/>
            <person name="Wipf D."/>
            <person name="Wolf P.G."/>
            <person name="Yang L."/>
            <person name="Zimmer A.D."/>
            <person name="Zhu Q."/>
            <person name="Mitros T."/>
            <person name="Hellsten U."/>
            <person name="Loque D."/>
            <person name="Otillar R."/>
            <person name="Salamov A."/>
            <person name="Schmutz J."/>
            <person name="Shapiro H."/>
            <person name="Lindquist E."/>
            <person name="Lucas S."/>
            <person name="Rokhsar D."/>
            <person name="Grigoriev I.V."/>
        </authorList>
    </citation>
    <scope>NUCLEOTIDE SEQUENCE [LARGE SCALE GENOMIC DNA]</scope>
</reference>
<accession>D8T559</accession>
<feature type="repeat" description="PPR" evidence="2">
    <location>
        <begin position="60"/>
        <end position="94"/>
    </location>
</feature>
<dbReference type="InterPro" id="IPR011990">
    <property type="entry name" value="TPR-like_helical_dom_sf"/>
</dbReference>
<dbReference type="KEGG" id="smo:SELMODRAFT_132252"/>
<dbReference type="FunCoup" id="D8T559">
    <property type="interactions" value="71"/>
</dbReference>
<evidence type="ECO:0008006" key="5">
    <source>
        <dbReference type="Google" id="ProtNLM"/>
    </source>
</evidence>
<dbReference type="OMA" id="TMPARGK"/>
<evidence type="ECO:0000313" key="4">
    <source>
        <dbReference type="Proteomes" id="UP000001514"/>
    </source>
</evidence>
<dbReference type="PANTHER" id="PTHR47926">
    <property type="entry name" value="PENTATRICOPEPTIDE REPEAT-CONTAINING PROTEIN"/>
    <property type="match status" value="1"/>
</dbReference>
<dbReference type="FunFam" id="1.25.40.10:FF:000158">
    <property type="entry name" value="pentatricopeptide repeat-containing protein At2g33680"/>
    <property type="match status" value="1"/>
</dbReference>
<dbReference type="PROSITE" id="PS51375">
    <property type="entry name" value="PPR"/>
    <property type="match status" value="4"/>
</dbReference>
<organism evidence="4">
    <name type="scientific">Selaginella moellendorffii</name>
    <name type="common">Spikemoss</name>
    <dbReference type="NCBI Taxonomy" id="88036"/>
    <lineage>
        <taxon>Eukaryota</taxon>
        <taxon>Viridiplantae</taxon>
        <taxon>Streptophyta</taxon>
        <taxon>Embryophyta</taxon>
        <taxon>Tracheophyta</taxon>
        <taxon>Lycopodiopsida</taxon>
        <taxon>Selaginellales</taxon>
        <taxon>Selaginellaceae</taxon>
        <taxon>Selaginella</taxon>
    </lineage>
</organism>
<dbReference type="Pfam" id="PF01535">
    <property type="entry name" value="PPR"/>
    <property type="match status" value="5"/>
</dbReference>
<dbReference type="InParanoid" id="D8T559"/>
<keyword evidence="1" id="KW-0677">Repeat</keyword>
<gene>
    <name evidence="3" type="ORF">SELMODRAFT_132252</name>
</gene>
<dbReference type="GO" id="GO:0009451">
    <property type="term" value="P:RNA modification"/>
    <property type="evidence" value="ECO:0007669"/>
    <property type="project" value="InterPro"/>
</dbReference>
<evidence type="ECO:0000256" key="2">
    <source>
        <dbReference type="PROSITE-ProRule" id="PRU00708"/>
    </source>
</evidence>
<keyword evidence="4" id="KW-1185">Reference proteome</keyword>
<dbReference type="PANTHER" id="PTHR47926:SF533">
    <property type="entry name" value="DYW DOMAIN-CONTAINING PROTEIN"/>
    <property type="match status" value="1"/>
</dbReference>
<dbReference type="Pfam" id="PF13041">
    <property type="entry name" value="PPR_2"/>
    <property type="match status" value="1"/>
</dbReference>
<dbReference type="Pfam" id="PF13812">
    <property type="entry name" value="PPR_3"/>
    <property type="match status" value="1"/>
</dbReference>
<proteinExistence type="predicted"/>